<dbReference type="PANTHER" id="PTHR37534:SF46">
    <property type="entry name" value="ZN(II)2CYS6 TRANSCRIPTION FACTOR (EUROFUNG)"/>
    <property type="match status" value="1"/>
</dbReference>
<keyword evidence="2" id="KW-0805">Transcription regulation</keyword>
<evidence type="ECO:0000256" key="2">
    <source>
        <dbReference type="ARBA" id="ARBA00023015"/>
    </source>
</evidence>
<keyword evidence="3" id="KW-0238">DNA-binding</keyword>
<feature type="compositionally biased region" description="Basic and acidic residues" evidence="6">
    <location>
        <begin position="87"/>
        <end position="96"/>
    </location>
</feature>
<gene>
    <name evidence="7" type="ORF">H2200_008643</name>
</gene>
<dbReference type="InterPro" id="IPR036864">
    <property type="entry name" value="Zn2-C6_fun-type_DNA-bd_sf"/>
</dbReference>
<dbReference type="Pfam" id="PF11951">
    <property type="entry name" value="Fungal_trans_2"/>
    <property type="match status" value="1"/>
</dbReference>
<evidence type="ECO:0008006" key="9">
    <source>
        <dbReference type="Google" id="ProtNLM"/>
    </source>
</evidence>
<feature type="compositionally biased region" description="Basic residues" evidence="6">
    <location>
        <begin position="105"/>
        <end position="116"/>
    </location>
</feature>
<keyword evidence="8" id="KW-1185">Reference proteome</keyword>
<dbReference type="GO" id="GO:0003677">
    <property type="term" value="F:DNA binding"/>
    <property type="evidence" value="ECO:0007669"/>
    <property type="project" value="UniProtKB-KW"/>
</dbReference>
<name>A0AA38X4T0_9EURO</name>
<dbReference type="InterPro" id="IPR001138">
    <property type="entry name" value="Zn2Cys6_DnaBD"/>
</dbReference>
<dbReference type="SUPFAM" id="SSF57701">
    <property type="entry name" value="Zn2/Cys6 DNA-binding domain"/>
    <property type="match status" value="1"/>
</dbReference>
<dbReference type="EMBL" id="JAPDRK010000013">
    <property type="protein sequence ID" value="KAJ9606635.1"/>
    <property type="molecule type" value="Genomic_DNA"/>
</dbReference>
<accession>A0AA38X4T0</accession>
<keyword evidence="4" id="KW-0804">Transcription</keyword>
<comment type="subcellular location">
    <subcellularLocation>
        <location evidence="1">Nucleus</location>
    </subcellularLocation>
</comment>
<dbReference type="AlphaFoldDB" id="A0AA38X4T0"/>
<dbReference type="Proteomes" id="UP001172673">
    <property type="component" value="Unassembled WGS sequence"/>
</dbReference>
<dbReference type="GO" id="GO:0005634">
    <property type="term" value="C:nucleus"/>
    <property type="evidence" value="ECO:0007669"/>
    <property type="project" value="UniProtKB-SubCell"/>
</dbReference>
<organism evidence="7 8">
    <name type="scientific">Cladophialophora chaetospira</name>
    <dbReference type="NCBI Taxonomy" id="386627"/>
    <lineage>
        <taxon>Eukaryota</taxon>
        <taxon>Fungi</taxon>
        <taxon>Dikarya</taxon>
        <taxon>Ascomycota</taxon>
        <taxon>Pezizomycotina</taxon>
        <taxon>Eurotiomycetes</taxon>
        <taxon>Chaetothyriomycetidae</taxon>
        <taxon>Chaetothyriales</taxon>
        <taxon>Herpotrichiellaceae</taxon>
        <taxon>Cladophialophora</taxon>
    </lineage>
</organism>
<dbReference type="PANTHER" id="PTHR37534">
    <property type="entry name" value="TRANSCRIPTIONAL ACTIVATOR PROTEIN UGA3"/>
    <property type="match status" value="1"/>
</dbReference>
<feature type="region of interest" description="Disordered" evidence="6">
    <location>
        <begin position="73"/>
        <end position="132"/>
    </location>
</feature>
<evidence type="ECO:0000313" key="7">
    <source>
        <dbReference type="EMBL" id="KAJ9606635.1"/>
    </source>
</evidence>
<reference evidence="7" key="1">
    <citation type="submission" date="2022-10" db="EMBL/GenBank/DDBJ databases">
        <title>Culturing micro-colonial fungi from biological soil crusts in the Mojave desert and describing Neophaeococcomyces mojavensis, and introducing the new genera and species Taxawa tesnikishii.</title>
        <authorList>
            <person name="Kurbessoian T."/>
            <person name="Stajich J.E."/>
        </authorList>
    </citation>
    <scope>NUCLEOTIDE SEQUENCE</scope>
    <source>
        <strain evidence="7">TK_41</strain>
    </source>
</reference>
<dbReference type="GO" id="GO:0008270">
    <property type="term" value="F:zinc ion binding"/>
    <property type="evidence" value="ECO:0007669"/>
    <property type="project" value="InterPro"/>
</dbReference>
<protein>
    <recommendedName>
        <fullName evidence="9">Zn(2)-C6 fungal-type domain-containing protein</fullName>
    </recommendedName>
</protein>
<dbReference type="CDD" id="cd00067">
    <property type="entry name" value="GAL4"/>
    <property type="match status" value="1"/>
</dbReference>
<evidence type="ECO:0000256" key="1">
    <source>
        <dbReference type="ARBA" id="ARBA00004123"/>
    </source>
</evidence>
<sequence>MASSSARTVVNDRGQRTNSLGYAKHDCHTCSALKRACDRQRPRCGPCLLSRQRCGGFATKLVWKNVEVPSPAKVLGPESGTWSADSNSRHSQKEPAGRNGGFKFVKGRMKRKRKPKAPPSELESLPGANYTTDSRLNSQSMLQLSPWFANSENVVDIPDPMEEACLEISSHCDELASELTLLDETPVFHGTTSDSSWVDSPRSSSAASPSLAVVSPIPMPDEMFNSAVTGDGEFFVGSYSAKAISPLDPGVSALSMEDDDDRDTVEGQYHLPLEIRYHDSAQKYEPILAILLSLPLVPGVFIWTVLEDSSRLPERWKFVKEALAYERKLHSWWDVTLAFLSREDLRLPLTYLEMLLECGDSPECSFFALNGCSLELVMAMARLAKLAAIYEKTRQMEWTIFDRTPVDQVIAEVKSFVNKEDATLDDTSLSEDDPDAKRDCFHCIEAWRHAILLYTCRVFTPWQDSAGIRMISYLARVTLDHVRCISRRSFIQKQVLLPVFLAGSEVGDEQDRAWIREYCKHWSAAARFYMFESTRFLLEDIWQDWDVSTRDSYWWGLKVGSSNIQRTNGEVAGLATQVLLG</sequence>
<proteinExistence type="predicted"/>
<evidence type="ECO:0000256" key="5">
    <source>
        <dbReference type="ARBA" id="ARBA00023242"/>
    </source>
</evidence>
<comment type="caution">
    <text evidence="7">The sequence shown here is derived from an EMBL/GenBank/DDBJ whole genome shotgun (WGS) entry which is preliminary data.</text>
</comment>
<evidence type="ECO:0000256" key="6">
    <source>
        <dbReference type="SAM" id="MobiDB-lite"/>
    </source>
</evidence>
<dbReference type="InterPro" id="IPR021858">
    <property type="entry name" value="Fun_TF"/>
</dbReference>
<keyword evidence="5" id="KW-0539">Nucleus</keyword>
<evidence type="ECO:0000256" key="3">
    <source>
        <dbReference type="ARBA" id="ARBA00023125"/>
    </source>
</evidence>
<dbReference type="GO" id="GO:0000981">
    <property type="term" value="F:DNA-binding transcription factor activity, RNA polymerase II-specific"/>
    <property type="evidence" value="ECO:0007669"/>
    <property type="project" value="InterPro"/>
</dbReference>
<evidence type="ECO:0000256" key="4">
    <source>
        <dbReference type="ARBA" id="ARBA00023163"/>
    </source>
</evidence>
<evidence type="ECO:0000313" key="8">
    <source>
        <dbReference type="Proteomes" id="UP001172673"/>
    </source>
</evidence>